<evidence type="ECO:0000313" key="2">
    <source>
        <dbReference type="EMBL" id="TNN48840.1"/>
    </source>
</evidence>
<dbReference type="AlphaFoldDB" id="A0A4Z2G6T2"/>
<name>A0A4Z2G6T2_9TELE</name>
<sequence>MLRSSGASCPAVVLRRHASQRESRRRTSPRGKGKSAPPVQNRIRPPSPSSLSAADIVHSSFLFEDD</sequence>
<evidence type="ECO:0000256" key="1">
    <source>
        <dbReference type="SAM" id="MobiDB-lite"/>
    </source>
</evidence>
<organism evidence="2 3">
    <name type="scientific">Liparis tanakae</name>
    <name type="common">Tanaka's snailfish</name>
    <dbReference type="NCBI Taxonomy" id="230148"/>
    <lineage>
        <taxon>Eukaryota</taxon>
        <taxon>Metazoa</taxon>
        <taxon>Chordata</taxon>
        <taxon>Craniata</taxon>
        <taxon>Vertebrata</taxon>
        <taxon>Euteleostomi</taxon>
        <taxon>Actinopterygii</taxon>
        <taxon>Neopterygii</taxon>
        <taxon>Teleostei</taxon>
        <taxon>Neoteleostei</taxon>
        <taxon>Acanthomorphata</taxon>
        <taxon>Eupercaria</taxon>
        <taxon>Perciformes</taxon>
        <taxon>Cottioidei</taxon>
        <taxon>Cottales</taxon>
        <taxon>Liparidae</taxon>
        <taxon>Liparis</taxon>
    </lineage>
</organism>
<feature type="region of interest" description="Disordered" evidence="1">
    <location>
        <begin position="1"/>
        <end position="66"/>
    </location>
</feature>
<reference evidence="2 3" key="1">
    <citation type="submission" date="2019-03" db="EMBL/GenBank/DDBJ databases">
        <title>First draft genome of Liparis tanakae, snailfish: a comprehensive survey of snailfish specific genes.</title>
        <authorList>
            <person name="Kim W."/>
            <person name="Song I."/>
            <person name="Jeong J.-H."/>
            <person name="Kim D."/>
            <person name="Kim S."/>
            <person name="Ryu S."/>
            <person name="Song J.Y."/>
            <person name="Lee S.K."/>
        </authorList>
    </citation>
    <scope>NUCLEOTIDE SEQUENCE [LARGE SCALE GENOMIC DNA]</scope>
    <source>
        <tissue evidence="2">Muscle</tissue>
    </source>
</reference>
<accession>A0A4Z2G6T2</accession>
<evidence type="ECO:0000313" key="3">
    <source>
        <dbReference type="Proteomes" id="UP000314294"/>
    </source>
</evidence>
<protein>
    <submittedName>
        <fullName evidence="2">Uncharacterized protein</fullName>
    </submittedName>
</protein>
<keyword evidence="3" id="KW-1185">Reference proteome</keyword>
<comment type="caution">
    <text evidence="2">The sequence shown here is derived from an EMBL/GenBank/DDBJ whole genome shotgun (WGS) entry which is preliminary data.</text>
</comment>
<feature type="compositionally biased region" description="Basic residues" evidence="1">
    <location>
        <begin position="14"/>
        <end position="33"/>
    </location>
</feature>
<gene>
    <name evidence="2" type="ORF">EYF80_040964</name>
</gene>
<dbReference type="Proteomes" id="UP000314294">
    <property type="component" value="Unassembled WGS sequence"/>
</dbReference>
<dbReference type="EMBL" id="SRLO01000680">
    <property type="protein sequence ID" value="TNN48840.1"/>
    <property type="molecule type" value="Genomic_DNA"/>
</dbReference>
<proteinExistence type="predicted"/>